<dbReference type="AlphaFoldDB" id="U9SNN2"/>
<dbReference type="GO" id="GO:0005524">
    <property type="term" value="F:ATP binding"/>
    <property type="evidence" value="ECO:0007669"/>
    <property type="project" value="UniProtKB-KW"/>
</dbReference>
<dbReference type="eggNOG" id="KOG0192">
    <property type="taxonomic scope" value="Eukaryota"/>
</dbReference>
<keyword evidence="2" id="KW-0547">Nucleotide-binding</keyword>
<dbReference type="GO" id="GO:0004674">
    <property type="term" value="F:protein serine/threonine kinase activity"/>
    <property type="evidence" value="ECO:0007669"/>
    <property type="project" value="TreeGrafter"/>
</dbReference>
<sequence length="701" mass="82899">MRLKFNQFDNIIVEWIPYNQFKDIKEIGRDDSIAIFLAIWMDVPLKYDACYKREWKRVPNKKVALKCLYNSNHVTNEFLNEARSYTINIHNDDILKIYGISQNPETKDYIMILKDSYCNYCGKIYTNSKYKVCLCCLINNFTNQSSENEKIDDFIQEMQLIKINKGISMSNIFFEWVPYNQLNDIKEICKVDSTTIHSAIWMDGPLEYDAYYKKEWKRVPNKKVDLKYLYNSQNTINEFLNEAKLHTINDDKKNIPTIYGITQNLDTKDYIMILQESYCKYCSKVYTHIDFRWCEPCQVKSYPNKIYGISENPDTKNYIIVLFQDHYCKNCNEIYTGNERWCKLCQVNNIKENFINWTSGNERIDNLIQEMQLKINKCGDMIIEWLPYNQFNHIKEIGKGGFATVYSAIWKDGPLKYMYGKMKYEKMVNKEVALKCVHNSQNITSEFLNEIKKYSLNEDDYILKIYGISQNPNTKDYIIVLKYAKGGSFNNYINNDIINWFWSEKLKALKHIIKGLKKFHKNKIVHHNFHTGNILLSFIDYYSIESENYIGNIYVSDMGSCEEISNIDETKIYGVMPFVAPEVLKGKPYTQAADIYSFEAPKCYIDLMKRCWSPNPDNRPSADEIKELIKLFESDHNEEIKIQFEKAEEYRKTNLISIKDNRSTTHPQAFYTSRLLNPFTKEVSKYDDDYNTSVEVIDFTK</sequence>
<dbReference type="PANTHER" id="PTHR44329">
    <property type="entry name" value="SERINE/THREONINE-PROTEIN KINASE TNNI3K-RELATED"/>
    <property type="match status" value="1"/>
</dbReference>
<dbReference type="SUPFAM" id="SSF56112">
    <property type="entry name" value="Protein kinase-like (PK-like)"/>
    <property type="match status" value="1"/>
</dbReference>
<evidence type="ECO:0000256" key="2">
    <source>
        <dbReference type="ARBA" id="ARBA00022741"/>
    </source>
</evidence>
<dbReference type="CDD" id="cd00180">
    <property type="entry name" value="PKc"/>
    <property type="match status" value="1"/>
</dbReference>
<evidence type="ECO:0000256" key="3">
    <source>
        <dbReference type="ARBA" id="ARBA00022777"/>
    </source>
</evidence>
<dbReference type="InterPro" id="IPR001245">
    <property type="entry name" value="Ser-Thr/Tyr_kinase_cat_dom"/>
</dbReference>
<dbReference type="Gene3D" id="1.10.510.10">
    <property type="entry name" value="Transferase(Phosphotransferase) domain 1"/>
    <property type="match status" value="2"/>
</dbReference>
<keyword evidence="3" id="KW-0418">Kinase</keyword>
<evidence type="ECO:0000313" key="6">
    <source>
        <dbReference type="EMBL" id="ERZ95617.1"/>
    </source>
</evidence>
<gene>
    <name evidence="6" type="ORF">GLOINDRAFT_13448</name>
</gene>
<dbReference type="EMBL" id="KI301100">
    <property type="protein sequence ID" value="ERZ95617.1"/>
    <property type="molecule type" value="Genomic_DNA"/>
</dbReference>
<reference evidence="6" key="1">
    <citation type="submission" date="2013-07" db="EMBL/GenBank/DDBJ databases">
        <title>The genome of an arbuscular mycorrhizal fungus provides insights into the evolution of the oldest plant symbiosis.</title>
        <authorList>
            <consortium name="DOE Joint Genome Institute"/>
            <person name="Tisserant E."/>
            <person name="Malbreil M."/>
            <person name="Kuo A."/>
            <person name="Kohler A."/>
            <person name="Symeonidi A."/>
            <person name="Balestrini R."/>
            <person name="Charron P."/>
            <person name="Duensing N."/>
            <person name="Frei-dit-Frey N."/>
            <person name="Gianinazzi-Pearson V."/>
            <person name="Gilbert B."/>
            <person name="Handa Y."/>
            <person name="Hijri M."/>
            <person name="Kaul R."/>
            <person name="Kawaguchi M."/>
            <person name="Krajinski F."/>
            <person name="Lammers P."/>
            <person name="Lapierre D."/>
            <person name="Masclaux F.G."/>
            <person name="Murat C."/>
            <person name="Morin E."/>
            <person name="Ndikumana S."/>
            <person name="Pagni M."/>
            <person name="Petitpierre D."/>
            <person name="Requena N."/>
            <person name="Rosikiewicz P."/>
            <person name="Riley R."/>
            <person name="Saito K."/>
            <person name="San Clemente H."/>
            <person name="Shapiro H."/>
            <person name="van Tuinen D."/>
            <person name="Becard G."/>
            <person name="Bonfante P."/>
            <person name="Paszkowski U."/>
            <person name="Shachar-Hill Y."/>
            <person name="Young J.P."/>
            <person name="Sanders I.R."/>
            <person name="Henrissat B."/>
            <person name="Rensing S.A."/>
            <person name="Grigoriev I.V."/>
            <person name="Corradi N."/>
            <person name="Roux C."/>
            <person name="Martin F."/>
        </authorList>
    </citation>
    <scope>NUCLEOTIDE SEQUENCE</scope>
    <source>
        <strain evidence="6">DAOM 197198</strain>
    </source>
</reference>
<evidence type="ECO:0000256" key="4">
    <source>
        <dbReference type="ARBA" id="ARBA00022840"/>
    </source>
</evidence>
<proteinExistence type="predicted"/>
<keyword evidence="1" id="KW-0808">Transferase</keyword>
<dbReference type="PROSITE" id="PS50011">
    <property type="entry name" value="PROTEIN_KINASE_DOM"/>
    <property type="match status" value="1"/>
</dbReference>
<dbReference type="VEuPathDB" id="FungiDB:RhiirFUN_003795"/>
<dbReference type="InterPro" id="IPR000719">
    <property type="entry name" value="Prot_kinase_dom"/>
</dbReference>
<feature type="domain" description="Protein kinase" evidence="5">
    <location>
        <begin position="391"/>
        <end position="701"/>
    </location>
</feature>
<accession>U9SNN2</accession>
<evidence type="ECO:0000259" key="5">
    <source>
        <dbReference type="PROSITE" id="PS50011"/>
    </source>
</evidence>
<dbReference type="InterPro" id="IPR011009">
    <property type="entry name" value="Kinase-like_dom_sf"/>
</dbReference>
<dbReference type="InterPro" id="IPR051681">
    <property type="entry name" value="Ser/Thr_Kinases-Pseudokinases"/>
</dbReference>
<keyword evidence="4" id="KW-0067">ATP-binding</keyword>
<dbReference type="Pfam" id="PF07714">
    <property type="entry name" value="PK_Tyr_Ser-Thr"/>
    <property type="match status" value="1"/>
</dbReference>
<name>U9SNN2_RHIID</name>
<evidence type="ECO:0000256" key="1">
    <source>
        <dbReference type="ARBA" id="ARBA00022679"/>
    </source>
</evidence>
<protein>
    <recommendedName>
        <fullName evidence="5">Protein kinase domain-containing protein</fullName>
    </recommendedName>
</protein>
<dbReference type="PANTHER" id="PTHR44329:SF288">
    <property type="entry name" value="MITOGEN-ACTIVATED PROTEIN KINASE KINASE KINASE 20"/>
    <property type="match status" value="1"/>
</dbReference>
<dbReference type="HOGENOM" id="CLU_000288_7_8_1"/>
<organism evidence="6">
    <name type="scientific">Rhizophagus irregularis (strain DAOM 181602 / DAOM 197198 / MUCL 43194)</name>
    <name type="common">Arbuscular mycorrhizal fungus</name>
    <name type="synonym">Glomus intraradices</name>
    <dbReference type="NCBI Taxonomy" id="747089"/>
    <lineage>
        <taxon>Eukaryota</taxon>
        <taxon>Fungi</taxon>
        <taxon>Fungi incertae sedis</taxon>
        <taxon>Mucoromycota</taxon>
        <taxon>Glomeromycotina</taxon>
        <taxon>Glomeromycetes</taxon>
        <taxon>Glomerales</taxon>
        <taxon>Glomeraceae</taxon>
        <taxon>Rhizophagus</taxon>
    </lineage>
</organism>